<sequence>MHLFIQQNSAGLTINENANPIVRKDVESHIKKIVPEHMAYYL</sequence>
<accession>K6ZKJ9</accession>
<dbReference type="AlphaFoldDB" id="K6ZKJ9"/>
<gene>
    <name evidence="1" type="ORF">C427_5266</name>
</gene>
<dbReference type="Pfam" id="PF01894">
    <property type="entry name" value="YjbQ"/>
    <property type="match status" value="1"/>
</dbReference>
<dbReference type="PATRIC" id="fig|1129794.4.peg.5249"/>
<name>K6ZKJ9_9ALTE</name>
<dbReference type="Gene3D" id="2.60.120.460">
    <property type="entry name" value="YjbQ-like"/>
    <property type="match status" value="1"/>
</dbReference>
<proteinExistence type="predicted"/>
<evidence type="ECO:0000313" key="1">
    <source>
        <dbReference type="EMBL" id="AGH47363.1"/>
    </source>
</evidence>
<dbReference type="EMBL" id="CP003837">
    <property type="protein sequence ID" value="AGH47363.1"/>
    <property type="molecule type" value="Genomic_DNA"/>
</dbReference>
<dbReference type="eggNOG" id="COG0432">
    <property type="taxonomic scope" value="Bacteria"/>
</dbReference>
<dbReference type="InterPro" id="IPR035917">
    <property type="entry name" value="YjbQ-like_sf"/>
</dbReference>
<dbReference type="HOGENOM" id="CLU_3255349_0_0_6"/>
<evidence type="ECO:0000313" key="2">
    <source>
        <dbReference type="Proteomes" id="UP000011864"/>
    </source>
</evidence>
<protein>
    <submittedName>
        <fullName evidence="1">Uncharacterized protein</fullName>
    </submittedName>
</protein>
<dbReference type="KEGG" id="gps:C427_5266"/>
<dbReference type="InterPro" id="IPR001602">
    <property type="entry name" value="UPF0047_YjbQ-like"/>
</dbReference>
<organism evidence="1 2">
    <name type="scientific">Paraglaciecola psychrophila 170</name>
    <dbReference type="NCBI Taxonomy" id="1129794"/>
    <lineage>
        <taxon>Bacteria</taxon>
        <taxon>Pseudomonadati</taxon>
        <taxon>Pseudomonadota</taxon>
        <taxon>Gammaproteobacteria</taxon>
        <taxon>Alteromonadales</taxon>
        <taxon>Alteromonadaceae</taxon>
        <taxon>Paraglaciecola</taxon>
    </lineage>
</organism>
<dbReference type="SUPFAM" id="SSF111038">
    <property type="entry name" value="YjbQ-like"/>
    <property type="match status" value="1"/>
</dbReference>
<reference evidence="1 2" key="1">
    <citation type="journal article" date="2013" name="Genome Announc.">
        <title>Complete Genome Sequence of Glaciecola psychrophila Strain 170T.</title>
        <authorList>
            <person name="Yin J."/>
            <person name="Chen J."/>
            <person name="Liu G."/>
            <person name="Yu Y."/>
            <person name="Song L."/>
            <person name="Wang X."/>
            <person name="Qu X."/>
        </authorList>
    </citation>
    <scope>NUCLEOTIDE SEQUENCE [LARGE SCALE GENOMIC DNA]</scope>
    <source>
        <strain evidence="1 2">170</strain>
    </source>
</reference>
<keyword evidence="2" id="KW-1185">Reference proteome</keyword>
<dbReference type="STRING" id="1129794.C427_5266"/>
<dbReference type="Proteomes" id="UP000011864">
    <property type="component" value="Chromosome"/>
</dbReference>